<evidence type="ECO:0000313" key="3">
    <source>
        <dbReference type="Proteomes" id="UP000010878"/>
    </source>
</evidence>
<feature type="transmembrane region" description="Helical" evidence="1">
    <location>
        <begin position="80"/>
        <end position="103"/>
    </location>
</feature>
<accession>L0K6R8</accession>
<keyword evidence="1" id="KW-0812">Transmembrane</keyword>
<dbReference type="KEGG" id="nou:Natoc_4090"/>
<sequence>MGCNLEAPRLVGSKFRSQIAVAAQFLAIFVVDPHFDRYRLVRFVTHVFDFSCVADFLVVFELFDPFFVVNDPKVAKFENVLACITLLGILGFRWITVAGVVLSSVRVLYIVYFLFARVIMVATIIIALLLLLVGAVRAKTGKIETSRKGYGNCTSADGRDCVASSHRLFSTRFSMKLVIAVHRNQSCSQSIGQWPQPKGDRWQETR</sequence>
<geneLocation type="plasmid" evidence="2">
    <name>2</name>
</geneLocation>
<organism evidence="2 3">
    <name type="scientific">Natronococcus occultus SP4</name>
    <dbReference type="NCBI Taxonomy" id="694430"/>
    <lineage>
        <taxon>Archaea</taxon>
        <taxon>Methanobacteriati</taxon>
        <taxon>Methanobacteriota</taxon>
        <taxon>Stenosarchaea group</taxon>
        <taxon>Halobacteria</taxon>
        <taxon>Halobacteriales</taxon>
        <taxon>Natrialbaceae</taxon>
        <taxon>Natronococcus</taxon>
    </lineage>
</organism>
<gene>
    <name evidence="2" type="ORF">Natoc_4090</name>
</gene>
<protein>
    <submittedName>
        <fullName evidence="2">Uncharacterized protein</fullName>
    </submittedName>
</protein>
<name>L0K6R8_9EURY</name>
<dbReference type="HOGENOM" id="CLU_1329508_0_0_2"/>
<dbReference type="Proteomes" id="UP000010878">
    <property type="component" value="Plasmid 2"/>
</dbReference>
<dbReference type="AlphaFoldDB" id="L0K6R8"/>
<reference evidence="2 3" key="1">
    <citation type="submission" date="2012-11" db="EMBL/GenBank/DDBJ databases">
        <title>FINISHED of Natronococcus occultus SP4, DSM 3396.</title>
        <authorList>
            <consortium name="DOE Joint Genome Institute"/>
            <person name="Eisen J."/>
            <person name="Huntemann M."/>
            <person name="Wei C.-L."/>
            <person name="Han J."/>
            <person name="Detter J.C."/>
            <person name="Han C."/>
            <person name="Tapia R."/>
            <person name="Chen A."/>
            <person name="Kyrpides N."/>
            <person name="Mavromatis K."/>
            <person name="Markowitz V."/>
            <person name="Szeto E."/>
            <person name="Ivanova N."/>
            <person name="Mikhailova N."/>
            <person name="Ovchinnikova G."/>
            <person name="Pagani I."/>
            <person name="Pati A."/>
            <person name="Goodwin L."/>
            <person name="Nordberg H.P."/>
            <person name="Cantor M.N."/>
            <person name="Hua S.X."/>
            <person name="Woyke T."/>
            <person name="Eisen J."/>
            <person name="Klenk H.-P."/>
            <person name="Klenk H.-P."/>
        </authorList>
    </citation>
    <scope>NUCLEOTIDE SEQUENCE [LARGE SCALE GENOMIC DNA]</scope>
    <source>
        <strain evidence="2 3">SP4</strain>
        <plasmid evidence="3">Plasmid 2</plasmid>
    </source>
</reference>
<keyword evidence="2" id="KW-0614">Plasmid</keyword>
<keyword evidence="3" id="KW-1185">Reference proteome</keyword>
<feature type="transmembrane region" description="Helical" evidence="1">
    <location>
        <begin position="109"/>
        <end position="133"/>
    </location>
</feature>
<evidence type="ECO:0000256" key="1">
    <source>
        <dbReference type="SAM" id="Phobius"/>
    </source>
</evidence>
<keyword evidence="1" id="KW-0472">Membrane</keyword>
<keyword evidence="1" id="KW-1133">Transmembrane helix</keyword>
<dbReference type="EMBL" id="CP003931">
    <property type="protein sequence ID" value="AGB39803.1"/>
    <property type="molecule type" value="Genomic_DNA"/>
</dbReference>
<evidence type="ECO:0000313" key="2">
    <source>
        <dbReference type="EMBL" id="AGB39803.1"/>
    </source>
</evidence>
<proteinExistence type="predicted"/>